<dbReference type="RefSeq" id="WP_212121604.1">
    <property type="nucleotide sequence ID" value="NZ_JAGTPX020000035.1"/>
</dbReference>
<accession>A0A941GG53</accession>
<evidence type="ECO:0000313" key="2">
    <source>
        <dbReference type="EMBL" id="MBR8672326.1"/>
    </source>
</evidence>
<organism evidence="2">
    <name type="scientific">Niallia circulans</name>
    <name type="common">Bacillus circulans</name>
    <dbReference type="NCBI Taxonomy" id="1397"/>
    <lineage>
        <taxon>Bacteria</taxon>
        <taxon>Bacillati</taxon>
        <taxon>Bacillota</taxon>
        <taxon>Bacilli</taxon>
        <taxon>Bacillales</taxon>
        <taxon>Bacillaceae</taxon>
        <taxon>Niallia</taxon>
    </lineage>
</organism>
<dbReference type="EMBL" id="JAGTPX010000037">
    <property type="protein sequence ID" value="MBR8672326.1"/>
    <property type="molecule type" value="Genomic_DNA"/>
</dbReference>
<dbReference type="AlphaFoldDB" id="A0A941GG53"/>
<feature type="transmembrane region" description="Helical" evidence="1">
    <location>
        <begin position="64"/>
        <end position="84"/>
    </location>
</feature>
<evidence type="ECO:0000256" key="1">
    <source>
        <dbReference type="SAM" id="Phobius"/>
    </source>
</evidence>
<keyword evidence="1" id="KW-0472">Membrane</keyword>
<keyword evidence="1" id="KW-0812">Transmembrane</keyword>
<sequence length="289" mass="33800">MRKIGGIVIIIISLVLALSSALNFQEDIIFANILLWVISLPLYISGQIMKTSKSEFKHRGKRWIFIYLFFFFILPLLVYLHVSYQDFKESIFVDDQFIIYESASSKLGVISLVGFIILIFLCAGRFLNPGLERKGLLNVIIIGTVIFLIGFNYFMFSDYRGIHKEKGLISSNWKGEKDIVSYEEMEGVFVEPYVHYAYFSRTSSDETRFSWKVTFQLSNNKKEVVYHFPIVTESSLEQMIDIEKIAQENHLPIIVGEMDQETRKWFDFDLELEGLNEARYYPFFQVNNR</sequence>
<protein>
    <submittedName>
        <fullName evidence="2">Uncharacterized protein</fullName>
    </submittedName>
</protein>
<reference evidence="2" key="1">
    <citation type="submission" date="2021-04" db="EMBL/GenBank/DDBJ databases">
        <title>Genomic analysis of electroactive and textile dye degrading Bacillus circulans strain: DC10 isolated from constructed wetland-microbial fuel cells treating textile dye wastewaters.</title>
        <authorList>
            <person name="Patel D.U."/>
            <person name="Desai C.R."/>
        </authorList>
    </citation>
    <scope>NUCLEOTIDE SEQUENCE</scope>
    <source>
        <strain evidence="2">DC10</strain>
    </source>
</reference>
<proteinExistence type="predicted"/>
<feature type="transmembrane region" description="Helical" evidence="1">
    <location>
        <begin position="135"/>
        <end position="156"/>
    </location>
</feature>
<feature type="transmembrane region" description="Helical" evidence="1">
    <location>
        <begin position="104"/>
        <end position="123"/>
    </location>
</feature>
<keyword evidence="1" id="KW-1133">Transmembrane helix</keyword>
<feature type="transmembrane region" description="Helical" evidence="1">
    <location>
        <begin position="27"/>
        <end position="44"/>
    </location>
</feature>
<comment type="caution">
    <text evidence="2">The sequence shown here is derived from an EMBL/GenBank/DDBJ whole genome shotgun (WGS) entry which is preliminary data.</text>
</comment>
<gene>
    <name evidence="2" type="ORF">KD144_22560</name>
</gene>
<name>A0A941GG53_NIACI</name>